<dbReference type="AlphaFoldDB" id="A0A3P3T7Y0"/>
<proteinExistence type="predicted"/>
<dbReference type="RefSeq" id="WP_128636119.1">
    <property type="nucleotide sequence ID" value="NZ_RRCN01000003.1"/>
</dbReference>
<sequence length="87" mass="9699">MEGSGKNISASQELLGACESFKLKVNQVYRANLISSGLYSKLMSKVKEVHTTIKTDVLTQELKYERAGGRFIEPGTDARGMFVREKK</sequence>
<name>A0A3P3T7Y0_9BACL</name>
<dbReference type="Proteomes" id="UP000267017">
    <property type="component" value="Unassembled WGS sequence"/>
</dbReference>
<comment type="caution">
    <text evidence="1">The sequence shown here is derived from an EMBL/GenBank/DDBJ whole genome shotgun (WGS) entry which is preliminary data.</text>
</comment>
<keyword evidence="2" id="KW-1185">Reference proteome</keyword>
<gene>
    <name evidence="1" type="ORF">EHV15_36235</name>
</gene>
<organism evidence="1 2">
    <name type="scientific">Paenibacillus oralis</name>
    <dbReference type="NCBI Taxonomy" id="2490856"/>
    <lineage>
        <taxon>Bacteria</taxon>
        <taxon>Bacillati</taxon>
        <taxon>Bacillota</taxon>
        <taxon>Bacilli</taxon>
        <taxon>Bacillales</taxon>
        <taxon>Paenibacillaceae</taxon>
        <taxon>Paenibacillus</taxon>
    </lineage>
</organism>
<evidence type="ECO:0000313" key="1">
    <source>
        <dbReference type="EMBL" id="RRJ54012.1"/>
    </source>
</evidence>
<evidence type="ECO:0000313" key="2">
    <source>
        <dbReference type="Proteomes" id="UP000267017"/>
    </source>
</evidence>
<protein>
    <submittedName>
        <fullName evidence="1">Uncharacterized protein</fullName>
    </submittedName>
</protein>
<reference evidence="1 2" key="1">
    <citation type="submission" date="2018-11" db="EMBL/GenBank/DDBJ databases">
        <title>Genome sequencing of Paenibacillus sp. KCOM 3021 (= ChDC PVNT-B20).</title>
        <authorList>
            <person name="Kook J.-K."/>
            <person name="Park S.-N."/>
            <person name="Lim Y.K."/>
        </authorList>
    </citation>
    <scope>NUCLEOTIDE SEQUENCE [LARGE SCALE GENOMIC DNA]</scope>
    <source>
        <strain evidence="1 2">KCOM 3021</strain>
    </source>
</reference>
<accession>A0A3P3T7Y0</accession>
<dbReference type="EMBL" id="RRCN01000003">
    <property type="protein sequence ID" value="RRJ54012.1"/>
    <property type="molecule type" value="Genomic_DNA"/>
</dbReference>